<evidence type="ECO:0000256" key="2">
    <source>
        <dbReference type="SAM" id="SignalP"/>
    </source>
</evidence>
<keyword evidence="4" id="KW-1185">Reference proteome</keyword>
<protein>
    <recommendedName>
        <fullName evidence="5">Secreted protein</fullName>
    </recommendedName>
</protein>
<dbReference type="Proteomes" id="UP000240883">
    <property type="component" value="Unassembled WGS sequence"/>
</dbReference>
<feature type="chain" id="PRO_5015735270" description="Secreted protein" evidence="2">
    <location>
        <begin position="19"/>
        <end position="72"/>
    </location>
</feature>
<evidence type="ECO:0000313" key="3">
    <source>
        <dbReference type="EMBL" id="PSN61540.1"/>
    </source>
</evidence>
<dbReference type="AlphaFoldDB" id="A0A2T2N835"/>
<feature type="signal peptide" evidence="2">
    <location>
        <begin position="1"/>
        <end position="18"/>
    </location>
</feature>
<gene>
    <name evidence="3" type="ORF">BS50DRAFT_680933</name>
</gene>
<keyword evidence="2" id="KW-0732">Signal</keyword>
<accession>A0A2T2N835</accession>
<evidence type="ECO:0000313" key="4">
    <source>
        <dbReference type="Proteomes" id="UP000240883"/>
    </source>
</evidence>
<organism evidence="3 4">
    <name type="scientific">Corynespora cassiicola Philippines</name>
    <dbReference type="NCBI Taxonomy" id="1448308"/>
    <lineage>
        <taxon>Eukaryota</taxon>
        <taxon>Fungi</taxon>
        <taxon>Dikarya</taxon>
        <taxon>Ascomycota</taxon>
        <taxon>Pezizomycotina</taxon>
        <taxon>Dothideomycetes</taxon>
        <taxon>Pleosporomycetidae</taxon>
        <taxon>Pleosporales</taxon>
        <taxon>Corynesporascaceae</taxon>
        <taxon>Corynespora</taxon>
    </lineage>
</organism>
<sequence>MRFMSTCIALFLFGGVLARPVKDTEIDSTGELHFTEDPSKSEAEPDDAQLFFLWDPEPDPAEPSAGAASQSY</sequence>
<reference evidence="3 4" key="1">
    <citation type="journal article" date="2018" name="Front. Microbiol.">
        <title>Genome-Wide Analysis of Corynespora cassiicola Leaf Fall Disease Putative Effectors.</title>
        <authorList>
            <person name="Lopez D."/>
            <person name="Ribeiro S."/>
            <person name="Label P."/>
            <person name="Fumanal B."/>
            <person name="Venisse J.S."/>
            <person name="Kohler A."/>
            <person name="de Oliveira R.R."/>
            <person name="Labutti K."/>
            <person name="Lipzen A."/>
            <person name="Lail K."/>
            <person name="Bauer D."/>
            <person name="Ohm R.A."/>
            <person name="Barry K.W."/>
            <person name="Spatafora J."/>
            <person name="Grigoriev I.V."/>
            <person name="Martin F.M."/>
            <person name="Pujade-Renaud V."/>
        </authorList>
    </citation>
    <scope>NUCLEOTIDE SEQUENCE [LARGE SCALE GENOMIC DNA]</scope>
    <source>
        <strain evidence="3 4">Philippines</strain>
    </source>
</reference>
<evidence type="ECO:0000256" key="1">
    <source>
        <dbReference type="SAM" id="MobiDB-lite"/>
    </source>
</evidence>
<name>A0A2T2N835_CORCC</name>
<dbReference type="EMBL" id="KZ678144">
    <property type="protein sequence ID" value="PSN61540.1"/>
    <property type="molecule type" value="Genomic_DNA"/>
</dbReference>
<evidence type="ECO:0008006" key="5">
    <source>
        <dbReference type="Google" id="ProtNLM"/>
    </source>
</evidence>
<proteinExistence type="predicted"/>
<dbReference type="OrthoDB" id="3781753at2759"/>
<feature type="region of interest" description="Disordered" evidence="1">
    <location>
        <begin position="53"/>
        <end position="72"/>
    </location>
</feature>